<dbReference type="VEuPathDB" id="FungiDB:SCHCODRAFT_02623746"/>
<dbReference type="EMBL" id="GL377302">
    <property type="protein sequence ID" value="EFJ03281.1"/>
    <property type="molecule type" value="Genomic_DNA"/>
</dbReference>
<dbReference type="GO" id="GO:0046982">
    <property type="term" value="F:protein heterodimerization activity"/>
    <property type="evidence" value="ECO:0007669"/>
    <property type="project" value="InterPro"/>
</dbReference>
<organism evidence="4">
    <name type="scientific">Schizophyllum commune (strain H4-8 / FGSC 9210)</name>
    <name type="common">Split gill fungus</name>
    <dbReference type="NCBI Taxonomy" id="578458"/>
    <lineage>
        <taxon>Eukaryota</taxon>
        <taxon>Fungi</taxon>
        <taxon>Dikarya</taxon>
        <taxon>Basidiomycota</taxon>
        <taxon>Agaricomycotina</taxon>
        <taxon>Agaricomycetes</taxon>
        <taxon>Agaricomycetidae</taxon>
        <taxon>Agaricales</taxon>
        <taxon>Schizophyllaceae</taxon>
        <taxon>Schizophyllum</taxon>
    </lineage>
</organism>
<name>D8PKD0_SCHCM</name>
<evidence type="ECO:0000256" key="1">
    <source>
        <dbReference type="SAM" id="MobiDB-lite"/>
    </source>
</evidence>
<dbReference type="STRING" id="578458.D8PKD0"/>
<dbReference type="InterPro" id="IPR009072">
    <property type="entry name" value="Histone-fold"/>
</dbReference>
<dbReference type="HOGENOM" id="CLU_083387_0_0_1"/>
<dbReference type="Proteomes" id="UP000007431">
    <property type="component" value="Unassembled WGS sequence"/>
</dbReference>
<feature type="region of interest" description="Disordered" evidence="1">
    <location>
        <begin position="1"/>
        <end position="73"/>
    </location>
</feature>
<dbReference type="AlphaFoldDB" id="D8PKD0"/>
<evidence type="ECO:0000313" key="3">
    <source>
        <dbReference type="EMBL" id="EFJ03281.1"/>
    </source>
</evidence>
<protein>
    <recommendedName>
        <fullName evidence="2">Transcription factor TFIID subunit 8 C-terminal domain-containing protein</fullName>
    </recommendedName>
</protein>
<feature type="domain" description="Transcription factor TFIID subunit 8 C-terminal" evidence="2">
    <location>
        <begin position="213"/>
        <end position="261"/>
    </location>
</feature>
<dbReference type="Gene3D" id="1.10.20.10">
    <property type="entry name" value="Histone, subunit A"/>
    <property type="match status" value="1"/>
</dbReference>
<feature type="compositionally biased region" description="Low complexity" evidence="1">
    <location>
        <begin position="23"/>
        <end position="44"/>
    </location>
</feature>
<gene>
    <name evidence="3" type="ORF">SCHCODRAFT_47014</name>
</gene>
<dbReference type="eggNOG" id="ENOG502SEJ4">
    <property type="taxonomic scope" value="Eukaryota"/>
</dbReference>
<dbReference type="Pfam" id="PF10406">
    <property type="entry name" value="TAF8_C"/>
    <property type="match status" value="1"/>
</dbReference>
<evidence type="ECO:0000313" key="4">
    <source>
        <dbReference type="Proteomes" id="UP000007431"/>
    </source>
</evidence>
<feature type="compositionally biased region" description="Pro residues" evidence="1">
    <location>
        <begin position="55"/>
        <end position="70"/>
    </location>
</feature>
<feature type="compositionally biased region" description="Polar residues" evidence="1">
    <location>
        <begin position="230"/>
        <end position="242"/>
    </location>
</feature>
<dbReference type="InterPro" id="IPR019473">
    <property type="entry name" value="TFIID_su8_C"/>
</dbReference>
<reference evidence="3 4" key="1">
    <citation type="journal article" date="2010" name="Nat. Biotechnol.">
        <title>Genome sequence of the model mushroom Schizophyllum commune.</title>
        <authorList>
            <person name="Ohm R.A."/>
            <person name="de Jong J.F."/>
            <person name="Lugones L.G."/>
            <person name="Aerts A."/>
            <person name="Kothe E."/>
            <person name="Stajich J.E."/>
            <person name="de Vries R.P."/>
            <person name="Record E."/>
            <person name="Levasseur A."/>
            <person name="Baker S.E."/>
            <person name="Bartholomew K.A."/>
            <person name="Coutinho P.M."/>
            <person name="Erdmann S."/>
            <person name="Fowler T.J."/>
            <person name="Gathman A.C."/>
            <person name="Lombard V."/>
            <person name="Henrissat B."/>
            <person name="Knabe N."/>
            <person name="Kuees U."/>
            <person name="Lilly W.W."/>
            <person name="Lindquist E."/>
            <person name="Lucas S."/>
            <person name="Magnuson J.K."/>
            <person name="Piumi F."/>
            <person name="Raudaskoski M."/>
            <person name="Salamov A."/>
            <person name="Schmutz J."/>
            <person name="Schwarze F.W.M.R."/>
            <person name="vanKuyk P.A."/>
            <person name="Horton J.S."/>
            <person name="Grigoriev I.V."/>
            <person name="Woesten H.A.B."/>
        </authorList>
    </citation>
    <scope>NUCLEOTIDE SEQUENCE [LARGE SCALE GENOMIC DNA]</scope>
    <source>
        <strain evidence="4">H4-8 / FGSC 9210</strain>
    </source>
</reference>
<proteinExistence type="predicted"/>
<feature type="compositionally biased region" description="Polar residues" evidence="1">
    <location>
        <begin position="1"/>
        <end position="22"/>
    </location>
</feature>
<evidence type="ECO:0000259" key="2">
    <source>
        <dbReference type="Pfam" id="PF10406"/>
    </source>
</evidence>
<sequence>MAQQPQPQYHYYTNANYASPNVQYQTPAPQQQQQQQQQQYASYQLNPYNQAPFQAQPPPRGRSSPDPVPDMTPELASKIMRRFIAREIKKRGFEGVENAEVLARFEREVAGHIQNIFAIAHEYANLSHRSYIAPPDVYQACQGEGLTTQDLRTKAKKRKRSALLFSLHSRAILTLLAPRAARTPSPELLPSDDEDQAHTYQGAAKGPLTLRDVPSYLPKLPPKHTYLKSPPTSTQQRSQTMPSLEKKLKTASLVQDSLRHLMSNTEGVAIPEADVEGYVNWEHNVYGHTRKRWKVGSSST</sequence>
<keyword evidence="4" id="KW-1185">Reference proteome</keyword>
<feature type="region of interest" description="Disordered" evidence="1">
    <location>
        <begin position="203"/>
        <end position="244"/>
    </location>
</feature>
<accession>D8PKD0</accession>
<dbReference type="InParanoid" id="D8PKD0"/>
<dbReference type="OMA" id="YANLAHR"/>
<dbReference type="CDD" id="cd00076">
    <property type="entry name" value="HFD_SF"/>
    <property type="match status" value="1"/>
</dbReference>